<dbReference type="EMBL" id="QXJM01000023">
    <property type="protein sequence ID" value="RIE04788.1"/>
    <property type="molecule type" value="Genomic_DNA"/>
</dbReference>
<dbReference type="RefSeq" id="WP_119147988.1">
    <property type="nucleotide sequence ID" value="NZ_JBHSOV010000005.1"/>
</dbReference>
<dbReference type="InterPro" id="IPR016181">
    <property type="entry name" value="Acyl_CoA_acyltransferase"/>
</dbReference>
<gene>
    <name evidence="1" type="ORF">D3H35_04755</name>
</gene>
<dbReference type="Proteomes" id="UP000266340">
    <property type="component" value="Unassembled WGS sequence"/>
</dbReference>
<sequence length="225" mass="25729">MQYVRIRSIEDKLFAAMHRLMGVVFPPEEVLAFELWKEPIEDPAIHVYVAIHEGEVVGATEYRYDPKLRVAMTDFTIIGRPDLGIGRFLYANREKDLSRLQKESGTIAIGMFAEIYDPRKDEAALPGAGNVNPMHPAVRREVLSHLGYRRLDIDYVHPSWDHEGKAVQGLDFCFRPADDEIVSIPAALVTTFLRQYYSALPNKPQEWFDMMANIELRTDIALLPI</sequence>
<evidence type="ECO:0000313" key="1">
    <source>
        <dbReference type="EMBL" id="RIE04788.1"/>
    </source>
</evidence>
<dbReference type="OrthoDB" id="2381102at2"/>
<name>A0A398CW67_9BACL</name>
<dbReference type="Gene3D" id="3.40.630.30">
    <property type="match status" value="1"/>
</dbReference>
<keyword evidence="2" id="KW-1185">Reference proteome</keyword>
<proteinExistence type="predicted"/>
<dbReference type="GO" id="GO:0016740">
    <property type="term" value="F:transferase activity"/>
    <property type="evidence" value="ECO:0007669"/>
    <property type="project" value="UniProtKB-KW"/>
</dbReference>
<evidence type="ECO:0000313" key="2">
    <source>
        <dbReference type="Proteomes" id="UP000266340"/>
    </source>
</evidence>
<reference evidence="1 2" key="1">
    <citation type="submission" date="2018-09" db="EMBL/GenBank/DDBJ databases">
        <title>Cohnella cavernae sp. nov., isolated from a karst cave.</title>
        <authorList>
            <person name="Zhu H."/>
        </authorList>
    </citation>
    <scope>NUCLEOTIDE SEQUENCE [LARGE SCALE GENOMIC DNA]</scope>
    <source>
        <strain evidence="1 2">K2E09-144</strain>
    </source>
</reference>
<dbReference type="AlphaFoldDB" id="A0A398CW67"/>
<accession>A0A398CW67</accession>
<dbReference type="SUPFAM" id="SSF55729">
    <property type="entry name" value="Acyl-CoA N-acyltransferases (Nat)"/>
    <property type="match status" value="1"/>
</dbReference>
<protein>
    <submittedName>
        <fullName evidence="1">GNAT family N-acetyltransferase</fullName>
    </submittedName>
</protein>
<keyword evidence="1" id="KW-0808">Transferase</keyword>
<organism evidence="1 2">
    <name type="scientific">Cohnella faecalis</name>
    <dbReference type="NCBI Taxonomy" id="2315694"/>
    <lineage>
        <taxon>Bacteria</taxon>
        <taxon>Bacillati</taxon>
        <taxon>Bacillota</taxon>
        <taxon>Bacilli</taxon>
        <taxon>Bacillales</taxon>
        <taxon>Paenibacillaceae</taxon>
        <taxon>Cohnella</taxon>
    </lineage>
</organism>
<comment type="caution">
    <text evidence="1">The sequence shown here is derived from an EMBL/GenBank/DDBJ whole genome shotgun (WGS) entry which is preliminary data.</text>
</comment>